<sequence>MPMYRYTLPDCVQLNCRGVFAIVAFLQITPRLPSCSLSLEAVEIRLDWKGSSSHLELERGFLHLGIWRVWARTGQGLCGVPGLDTEFAYNNSYQASIKMAPFETLYRRKCRSPLHWSEVGERLALGPDVLQEVEDKVRIAQERLLTAQSRQRSYADRRRRDLEFQIGDHVFLKVSPTKGIRRFGIRGSVAYRLGLPPNLSGVHNVFHVSVLRKYIFDPAHVLNATPLELRDDLNFEKQPVRILAREVKKLRNRDIPYLKVLWSNHDE</sequence>
<feature type="domain" description="Tf2-1-like SH3-like" evidence="1">
    <location>
        <begin position="187"/>
        <end position="214"/>
    </location>
</feature>
<dbReference type="Pfam" id="PF24626">
    <property type="entry name" value="SH3_Tf2-1"/>
    <property type="match status" value="1"/>
</dbReference>
<dbReference type="EMBL" id="LR862139">
    <property type="protein sequence ID" value="CAD1818641.1"/>
    <property type="molecule type" value="Genomic_DNA"/>
</dbReference>
<gene>
    <name evidence="2" type="ORF">CB5_LOCUS1852</name>
</gene>
<name>A0A6V7NJ63_ANACO</name>
<evidence type="ECO:0000259" key="1">
    <source>
        <dbReference type="Pfam" id="PF24626"/>
    </source>
</evidence>
<protein>
    <recommendedName>
        <fullName evidence="1">Tf2-1-like SH3-like domain-containing protein</fullName>
    </recommendedName>
</protein>
<evidence type="ECO:0000313" key="2">
    <source>
        <dbReference type="EMBL" id="CAD1818641.1"/>
    </source>
</evidence>
<dbReference type="PANTHER" id="PTHR46148">
    <property type="entry name" value="CHROMO DOMAIN-CONTAINING PROTEIN"/>
    <property type="match status" value="1"/>
</dbReference>
<proteinExistence type="predicted"/>
<dbReference type="PANTHER" id="PTHR46148:SF60">
    <property type="entry name" value="CHROMO DOMAIN-CONTAINING PROTEIN"/>
    <property type="match status" value="1"/>
</dbReference>
<dbReference type="InterPro" id="IPR056924">
    <property type="entry name" value="SH3_Tf2-1"/>
</dbReference>
<accession>A0A6V7NJ63</accession>
<reference evidence="2" key="1">
    <citation type="submission" date="2020-07" db="EMBL/GenBank/DDBJ databases">
        <authorList>
            <person name="Lin J."/>
        </authorList>
    </citation>
    <scope>NUCLEOTIDE SEQUENCE</scope>
</reference>
<dbReference type="AlphaFoldDB" id="A0A6V7NJ63"/>
<organism evidence="2">
    <name type="scientific">Ananas comosus var. bracteatus</name>
    <name type="common">red pineapple</name>
    <dbReference type="NCBI Taxonomy" id="296719"/>
    <lineage>
        <taxon>Eukaryota</taxon>
        <taxon>Viridiplantae</taxon>
        <taxon>Streptophyta</taxon>
        <taxon>Embryophyta</taxon>
        <taxon>Tracheophyta</taxon>
        <taxon>Spermatophyta</taxon>
        <taxon>Magnoliopsida</taxon>
        <taxon>Liliopsida</taxon>
        <taxon>Poales</taxon>
        <taxon>Bromeliaceae</taxon>
        <taxon>Bromelioideae</taxon>
        <taxon>Ananas</taxon>
    </lineage>
</organism>